<proteinExistence type="predicted"/>
<dbReference type="GO" id="GO:0000156">
    <property type="term" value="F:phosphorelay response regulator activity"/>
    <property type="evidence" value="ECO:0007669"/>
    <property type="project" value="TreeGrafter"/>
</dbReference>
<dbReference type="OrthoDB" id="9802426at2"/>
<feature type="domain" description="Response regulatory" evidence="4">
    <location>
        <begin position="2"/>
        <end position="116"/>
    </location>
</feature>
<name>A0A6P2BZZ9_9ACTN</name>
<dbReference type="GO" id="GO:0032993">
    <property type="term" value="C:protein-DNA complex"/>
    <property type="evidence" value="ECO:0007669"/>
    <property type="project" value="TreeGrafter"/>
</dbReference>
<dbReference type="EMBL" id="RPFW01000003">
    <property type="protein sequence ID" value="TVZ03806.1"/>
    <property type="molecule type" value="Genomic_DNA"/>
</dbReference>
<feature type="domain" description="OmpR/PhoB-type" evidence="5">
    <location>
        <begin position="123"/>
        <end position="218"/>
    </location>
</feature>
<dbReference type="GO" id="GO:0006355">
    <property type="term" value="P:regulation of DNA-templated transcription"/>
    <property type="evidence" value="ECO:0007669"/>
    <property type="project" value="InterPro"/>
</dbReference>
<dbReference type="SMART" id="SM00448">
    <property type="entry name" value="REC"/>
    <property type="match status" value="1"/>
</dbReference>
<keyword evidence="7" id="KW-1185">Reference proteome</keyword>
<dbReference type="Gene3D" id="6.10.250.690">
    <property type="match status" value="1"/>
</dbReference>
<dbReference type="GO" id="GO:0005829">
    <property type="term" value="C:cytosol"/>
    <property type="evidence" value="ECO:0007669"/>
    <property type="project" value="TreeGrafter"/>
</dbReference>
<dbReference type="PROSITE" id="PS50110">
    <property type="entry name" value="RESPONSE_REGULATORY"/>
    <property type="match status" value="1"/>
</dbReference>
<dbReference type="InterPro" id="IPR016032">
    <property type="entry name" value="Sig_transdc_resp-reg_C-effctor"/>
</dbReference>
<accession>A0A6P2BZZ9</accession>
<evidence type="ECO:0000256" key="1">
    <source>
        <dbReference type="ARBA" id="ARBA00023125"/>
    </source>
</evidence>
<dbReference type="InterPro" id="IPR001789">
    <property type="entry name" value="Sig_transdc_resp-reg_receiver"/>
</dbReference>
<dbReference type="Pfam" id="PF00072">
    <property type="entry name" value="Response_reg"/>
    <property type="match status" value="1"/>
</dbReference>
<dbReference type="InterPro" id="IPR011006">
    <property type="entry name" value="CheY-like_superfamily"/>
</dbReference>
<evidence type="ECO:0000256" key="3">
    <source>
        <dbReference type="PROSITE-ProRule" id="PRU01091"/>
    </source>
</evidence>
<evidence type="ECO:0000256" key="2">
    <source>
        <dbReference type="PROSITE-ProRule" id="PRU00169"/>
    </source>
</evidence>
<dbReference type="Gene3D" id="3.40.50.2300">
    <property type="match status" value="1"/>
</dbReference>
<dbReference type="SUPFAM" id="SSF52172">
    <property type="entry name" value="CheY-like"/>
    <property type="match status" value="1"/>
</dbReference>
<evidence type="ECO:0000313" key="6">
    <source>
        <dbReference type="EMBL" id="TVZ03806.1"/>
    </source>
</evidence>
<dbReference type="PANTHER" id="PTHR48111:SF36">
    <property type="entry name" value="TRANSCRIPTIONAL REGULATORY PROTEIN CUTR"/>
    <property type="match status" value="1"/>
</dbReference>
<reference evidence="6 7" key="1">
    <citation type="submission" date="2018-11" db="EMBL/GenBank/DDBJ databases">
        <title>Trebonia kvetii gen.nov., sp.nov., a novel acidophilic actinobacterium, and proposal of the new actinobacterial family Treboniaceae fam. nov.</title>
        <authorList>
            <person name="Rapoport D."/>
            <person name="Sagova-Mareckova M."/>
            <person name="Sedlacek I."/>
            <person name="Provaznik J."/>
            <person name="Kralova S."/>
            <person name="Pavlinic D."/>
            <person name="Benes V."/>
            <person name="Kopecky J."/>
        </authorList>
    </citation>
    <scope>NUCLEOTIDE SEQUENCE [LARGE SCALE GENOMIC DNA]</scope>
    <source>
        <strain evidence="6 7">15Tr583</strain>
    </source>
</reference>
<dbReference type="InterPro" id="IPR001867">
    <property type="entry name" value="OmpR/PhoB-type_DNA-bd"/>
</dbReference>
<evidence type="ECO:0000259" key="4">
    <source>
        <dbReference type="PROSITE" id="PS50110"/>
    </source>
</evidence>
<protein>
    <submittedName>
        <fullName evidence="6">DNA-binding response regulator</fullName>
    </submittedName>
</protein>
<dbReference type="Gene3D" id="1.10.10.10">
    <property type="entry name" value="Winged helix-like DNA-binding domain superfamily/Winged helix DNA-binding domain"/>
    <property type="match status" value="1"/>
</dbReference>
<gene>
    <name evidence="6" type="ORF">EAS64_15205</name>
</gene>
<dbReference type="InterPro" id="IPR036388">
    <property type="entry name" value="WH-like_DNA-bd_sf"/>
</dbReference>
<dbReference type="Pfam" id="PF00486">
    <property type="entry name" value="Trans_reg_C"/>
    <property type="match status" value="1"/>
</dbReference>
<feature type="modified residue" description="4-aspartylphosphate" evidence="2">
    <location>
        <position position="51"/>
    </location>
</feature>
<comment type="caution">
    <text evidence="6">The sequence shown here is derived from an EMBL/GenBank/DDBJ whole genome shotgun (WGS) entry which is preliminary data.</text>
</comment>
<keyword evidence="2" id="KW-0597">Phosphoprotein</keyword>
<dbReference type="GO" id="GO:0000976">
    <property type="term" value="F:transcription cis-regulatory region binding"/>
    <property type="evidence" value="ECO:0007669"/>
    <property type="project" value="TreeGrafter"/>
</dbReference>
<dbReference type="AlphaFoldDB" id="A0A6P2BZZ9"/>
<dbReference type="PROSITE" id="PS51755">
    <property type="entry name" value="OMPR_PHOB"/>
    <property type="match status" value="1"/>
</dbReference>
<dbReference type="InterPro" id="IPR039420">
    <property type="entry name" value="WalR-like"/>
</dbReference>
<organism evidence="6 7">
    <name type="scientific">Trebonia kvetii</name>
    <dbReference type="NCBI Taxonomy" id="2480626"/>
    <lineage>
        <taxon>Bacteria</taxon>
        <taxon>Bacillati</taxon>
        <taxon>Actinomycetota</taxon>
        <taxon>Actinomycetes</taxon>
        <taxon>Streptosporangiales</taxon>
        <taxon>Treboniaceae</taxon>
        <taxon>Trebonia</taxon>
    </lineage>
</organism>
<dbReference type="SMART" id="SM00862">
    <property type="entry name" value="Trans_reg_C"/>
    <property type="match status" value="1"/>
</dbReference>
<keyword evidence="1 3" id="KW-0238">DNA-binding</keyword>
<dbReference type="SUPFAM" id="SSF46894">
    <property type="entry name" value="C-terminal effector domain of the bipartite response regulators"/>
    <property type="match status" value="1"/>
</dbReference>
<dbReference type="RefSeq" id="WP_145853677.1">
    <property type="nucleotide sequence ID" value="NZ_RPFW01000003.1"/>
</dbReference>
<dbReference type="CDD" id="cd00383">
    <property type="entry name" value="trans_reg_C"/>
    <property type="match status" value="1"/>
</dbReference>
<sequence length="226" mass="24141">MRVLVVEDQRVLADRIAEGLRDQGMAVDVAYDGATAMELTAVTGFDVIVLDRDLPRVHGDAVCAALVAGPTVTRILMLTAAAGVEDRVDGLNLGADDYLGKPFAFTELVARVRALARRAPSAPPVAVIGDLVVDRARRRVTRSGRPVVLTRKEFGVLETLVAADGGVVSAEDLLDHVWDVNADPFSNTVSVTVSRLRKKLGSPPLIETLVGTGYRLRGLPAEPGRR</sequence>
<dbReference type="Proteomes" id="UP000460272">
    <property type="component" value="Unassembled WGS sequence"/>
</dbReference>
<dbReference type="PANTHER" id="PTHR48111">
    <property type="entry name" value="REGULATOR OF RPOS"/>
    <property type="match status" value="1"/>
</dbReference>
<feature type="DNA-binding region" description="OmpR/PhoB-type" evidence="3">
    <location>
        <begin position="123"/>
        <end position="218"/>
    </location>
</feature>
<evidence type="ECO:0000259" key="5">
    <source>
        <dbReference type="PROSITE" id="PS51755"/>
    </source>
</evidence>
<evidence type="ECO:0000313" key="7">
    <source>
        <dbReference type="Proteomes" id="UP000460272"/>
    </source>
</evidence>